<evidence type="ECO:0000256" key="6">
    <source>
        <dbReference type="ARBA" id="ARBA00022833"/>
    </source>
</evidence>
<evidence type="ECO:0000256" key="3">
    <source>
        <dbReference type="ARBA" id="ARBA00009730"/>
    </source>
</evidence>
<sequence>MGKRAKKAPVQTKKRQTLAKQFKCPFCANDEVVECKMDLKNGTGSLSCRMCSASYSMPIHHLHEPIDVFSEWLDDCEAAERGEVPVASAASGNGRSRGNMNKVVHDTSQDHYEDDDSVESEGLPEASGLGNKKRPAEQSGGGGGKKQKATTATLGLDESDDDSE</sequence>
<comment type="similarity">
    <text evidence="3 10">Belongs to the ELOF1 family.</text>
</comment>
<organism evidence="12 13">
    <name type="scientific">Skeletonema marinoi</name>
    <dbReference type="NCBI Taxonomy" id="267567"/>
    <lineage>
        <taxon>Eukaryota</taxon>
        <taxon>Sar</taxon>
        <taxon>Stramenopiles</taxon>
        <taxon>Ochrophyta</taxon>
        <taxon>Bacillariophyta</taxon>
        <taxon>Coscinodiscophyceae</taxon>
        <taxon>Thalassiosirophycidae</taxon>
        <taxon>Thalassiosirales</taxon>
        <taxon>Skeletonemataceae</taxon>
        <taxon>Skeletonema</taxon>
        <taxon>Skeletonema marinoi-dohrnii complex</taxon>
    </lineage>
</organism>
<reference evidence="12" key="1">
    <citation type="submission" date="2023-06" db="EMBL/GenBank/DDBJ databases">
        <title>Survivors Of The Sea: Transcriptome response of Skeletonema marinoi to long-term dormancy.</title>
        <authorList>
            <person name="Pinder M.I.M."/>
            <person name="Kourtchenko O."/>
            <person name="Robertson E.K."/>
            <person name="Larsson T."/>
            <person name="Maumus F."/>
            <person name="Osuna-Cruz C.M."/>
            <person name="Vancaester E."/>
            <person name="Stenow R."/>
            <person name="Vandepoele K."/>
            <person name="Ploug H."/>
            <person name="Bruchert V."/>
            <person name="Godhe A."/>
            <person name="Topel M."/>
        </authorList>
    </citation>
    <scope>NUCLEOTIDE SEQUENCE</scope>
    <source>
        <strain evidence="12">R05AC</strain>
    </source>
</reference>
<feature type="region of interest" description="Disordered" evidence="11">
    <location>
        <begin position="83"/>
        <end position="164"/>
    </location>
</feature>
<dbReference type="AlphaFoldDB" id="A0AAD8XTK0"/>
<keyword evidence="5 10" id="KW-0863">Zinc-finger</keyword>
<protein>
    <recommendedName>
        <fullName evidence="10">Transcription elongation factor 1 homolog</fullName>
    </recommendedName>
</protein>
<name>A0AAD8XTK0_9STRA</name>
<evidence type="ECO:0000256" key="2">
    <source>
        <dbReference type="ARBA" id="ARBA00004123"/>
    </source>
</evidence>
<dbReference type="EMBL" id="JATAAI010000046">
    <property type="protein sequence ID" value="KAK1733611.1"/>
    <property type="molecule type" value="Genomic_DNA"/>
</dbReference>
<dbReference type="FunFam" id="2.20.25.190:FF:000001">
    <property type="entry name" value="Transcription elongation factor 1 homolog"/>
    <property type="match status" value="1"/>
</dbReference>
<keyword evidence="12" id="KW-0251">Elongation factor</keyword>
<keyword evidence="13" id="KW-1185">Reference proteome</keyword>
<dbReference type="Gene3D" id="2.20.25.190">
    <property type="match status" value="1"/>
</dbReference>
<evidence type="ECO:0000256" key="7">
    <source>
        <dbReference type="ARBA" id="ARBA00023015"/>
    </source>
</evidence>
<dbReference type="GO" id="GO:0008270">
    <property type="term" value="F:zinc ion binding"/>
    <property type="evidence" value="ECO:0007669"/>
    <property type="project" value="UniProtKB-KW"/>
</dbReference>
<comment type="function">
    <text evidence="1 10">Transcription elongation factor implicated in the maintenance of proper chromatin structure in actively transcribed regions.</text>
</comment>
<evidence type="ECO:0000256" key="10">
    <source>
        <dbReference type="RuleBase" id="RU364033"/>
    </source>
</evidence>
<evidence type="ECO:0000256" key="9">
    <source>
        <dbReference type="ARBA" id="ARBA00023242"/>
    </source>
</evidence>
<keyword evidence="6 10" id="KW-0862">Zinc</keyword>
<evidence type="ECO:0000256" key="8">
    <source>
        <dbReference type="ARBA" id="ARBA00023163"/>
    </source>
</evidence>
<keyword evidence="12" id="KW-0648">Protein biosynthesis</keyword>
<dbReference type="Pfam" id="PF05129">
    <property type="entry name" value="Zn_ribbon_Elf1"/>
    <property type="match status" value="1"/>
</dbReference>
<dbReference type="GO" id="GO:0000993">
    <property type="term" value="F:RNA polymerase II complex binding"/>
    <property type="evidence" value="ECO:0007669"/>
    <property type="project" value="TreeGrafter"/>
</dbReference>
<dbReference type="PANTHER" id="PTHR20934:SF0">
    <property type="entry name" value="TRANSCRIPTION ELONGATION FACTOR 1 HOMOLOG"/>
    <property type="match status" value="1"/>
</dbReference>
<feature type="compositionally biased region" description="Polar residues" evidence="11">
    <location>
        <begin position="90"/>
        <end position="99"/>
    </location>
</feature>
<dbReference type="GO" id="GO:0006368">
    <property type="term" value="P:transcription elongation by RNA polymerase II"/>
    <property type="evidence" value="ECO:0007669"/>
    <property type="project" value="TreeGrafter"/>
</dbReference>
<evidence type="ECO:0000256" key="1">
    <source>
        <dbReference type="ARBA" id="ARBA00003357"/>
    </source>
</evidence>
<evidence type="ECO:0000256" key="4">
    <source>
        <dbReference type="ARBA" id="ARBA00022723"/>
    </source>
</evidence>
<gene>
    <name evidence="12" type="ORF">QTG54_015654</name>
</gene>
<dbReference type="InterPro" id="IPR007808">
    <property type="entry name" value="Elf1"/>
</dbReference>
<dbReference type="PANTHER" id="PTHR20934">
    <property type="entry name" value="TRANSCRIPTION ELONGATION FACTOR 1 HOMOLOG"/>
    <property type="match status" value="1"/>
</dbReference>
<dbReference type="GO" id="GO:0003746">
    <property type="term" value="F:translation elongation factor activity"/>
    <property type="evidence" value="ECO:0007669"/>
    <property type="project" value="UniProtKB-KW"/>
</dbReference>
<evidence type="ECO:0000313" key="13">
    <source>
        <dbReference type="Proteomes" id="UP001224775"/>
    </source>
</evidence>
<keyword evidence="9 10" id="KW-0539">Nucleus</keyword>
<dbReference type="GO" id="GO:0008023">
    <property type="term" value="C:transcription elongation factor complex"/>
    <property type="evidence" value="ECO:0007669"/>
    <property type="project" value="TreeGrafter"/>
</dbReference>
<evidence type="ECO:0000256" key="5">
    <source>
        <dbReference type="ARBA" id="ARBA00022771"/>
    </source>
</evidence>
<comment type="caution">
    <text evidence="12">The sequence shown here is derived from an EMBL/GenBank/DDBJ whole genome shotgun (WGS) entry which is preliminary data.</text>
</comment>
<dbReference type="Proteomes" id="UP001224775">
    <property type="component" value="Unassembled WGS sequence"/>
</dbReference>
<comment type="subcellular location">
    <subcellularLocation>
        <location evidence="2 10">Nucleus</location>
    </subcellularLocation>
</comment>
<keyword evidence="8 10" id="KW-0804">Transcription</keyword>
<dbReference type="InterPro" id="IPR038567">
    <property type="entry name" value="T_Elf1_sf"/>
</dbReference>
<proteinExistence type="inferred from homology"/>
<keyword evidence="4 10" id="KW-0479">Metal-binding</keyword>
<dbReference type="SUPFAM" id="SSF57783">
    <property type="entry name" value="Zinc beta-ribbon"/>
    <property type="match status" value="1"/>
</dbReference>
<evidence type="ECO:0000313" key="12">
    <source>
        <dbReference type="EMBL" id="KAK1733611.1"/>
    </source>
</evidence>
<accession>A0AAD8XTK0</accession>
<evidence type="ECO:0000256" key="11">
    <source>
        <dbReference type="SAM" id="MobiDB-lite"/>
    </source>
</evidence>
<keyword evidence="7 10" id="KW-0805">Transcription regulation</keyword>